<keyword evidence="2" id="KW-0813">Transport</keyword>
<dbReference type="Gene3D" id="1.10.287.3240">
    <property type="match status" value="1"/>
</dbReference>
<sequence length="202" mass="23241">MARFALNKSSLTRQNQLLKGYRDFLPSLDMKRRQLLAEQAKARAMRSSEQSQLDAVSPWINEQLPMLAYQAISLEGLVSIAGVSLGEENVMGVRLPLLENVEFQLADYPLLARPHWVDPLVEKLKQALEMRLRMQVAEQRLKLLEAEVRTITQRVNLFDKVLIPRTREQIRKIRIYLADEERAGVVRAKLAKRKKQAEGGLR</sequence>
<evidence type="ECO:0000256" key="1">
    <source>
        <dbReference type="ARBA" id="ARBA00005850"/>
    </source>
</evidence>
<evidence type="ECO:0000256" key="2">
    <source>
        <dbReference type="ARBA" id="ARBA00022448"/>
    </source>
</evidence>
<dbReference type="AlphaFoldDB" id="A0A370DBA4"/>
<feature type="coiled-coil region" evidence="4">
    <location>
        <begin position="127"/>
        <end position="154"/>
    </location>
</feature>
<dbReference type="InterPro" id="IPR002699">
    <property type="entry name" value="V_ATPase_D"/>
</dbReference>
<proteinExistence type="inferred from homology"/>
<evidence type="ECO:0000313" key="5">
    <source>
        <dbReference type="EMBL" id="RDH82175.1"/>
    </source>
</evidence>
<dbReference type="GO" id="GO:0046961">
    <property type="term" value="F:proton-transporting ATPase activity, rotational mechanism"/>
    <property type="evidence" value="ECO:0007669"/>
    <property type="project" value="InterPro"/>
</dbReference>
<keyword evidence="6" id="KW-1185">Reference proteome</keyword>
<dbReference type="NCBIfam" id="TIGR00309">
    <property type="entry name" value="V_ATPase_subD"/>
    <property type="match status" value="1"/>
</dbReference>
<evidence type="ECO:0000313" key="6">
    <source>
        <dbReference type="Proteomes" id="UP000254771"/>
    </source>
</evidence>
<evidence type="ECO:0000256" key="3">
    <source>
        <dbReference type="ARBA" id="ARBA00023065"/>
    </source>
</evidence>
<accession>A0A370DBA4</accession>
<gene>
    <name evidence="5" type="ORF">DIZ78_17325</name>
</gene>
<organism evidence="5 6">
    <name type="scientific">endosymbiont of Escarpia spicata</name>
    <dbReference type="NCBI Taxonomy" id="2200908"/>
    <lineage>
        <taxon>Bacteria</taxon>
        <taxon>Pseudomonadati</taxon>
        <taxon>Pseudomonadota</taxon>
        <taxon>Gammaproteobacteria</taxon>
        <taxon>sulfur-oxidizing symbionts</taxon>
    </lineage>
</organism>
<comment type="caution">
    <text evidence="5">The sequence shown here is derived from an EMBL/GenBank/DDBJ whole genome shotgun (WGS) entry which is preliminary data.</text>
</comment>
<dbReference type="Proteomes" id="UP000254771">
    <property type="component" value="Unassembled WGS sequence"/>
</dbReference>
<dbReference type="PANTHER" id="PTHR11671">
    <property type="entry name" value="V-TYPE ATP SYNTHASE SUBUNIT D"/>
    <property type="match status" value="1"/>
</dbReference>
<comment type="similarity">
    <text evidence="1">Belongs to the V-ATPase D subunit family.</text>
</comment>
<name>A0A370DBA4_9GAMM</name>
<keyword evidence="4" id="KW-0175">Coiled coil</keyword>
<reference evidence="5 6" key="1">
    <citation type="journal article" date="2018" name="ISME J.">
        <title>Endosymbiont genomes yield clues of tubeworm success.</title>
        <authorList>
            <person name="Li Y."/>
            <person name="Liles M.R."/>
            <person name="Halanych K.M."/>
        </authorList>
    </citation>
    <scope>NUCLEOTIDE SEQUENCE [LARGE SCALE GENOMIC DNA]</scope>
    <source>
        <strain evidence="5">A1462</strain>
    </source>
</reference>
<dbReference type="Pfam" id="PF01813">
    <property type="entry name" value="ATP-synt_D"/>
    <property type="match status" value="1"/>
</dbReference>
<evidence type="ECO:0000256" key="4">
    <source>
        <dbReference type="SAM" id="Coils"/>
    </source>
</evidence>
<keyword evidence="3" id="KW-0406">Ion transport</keyword>
<dbReference type="NCBIfam" id="NF002565">
    <property type="entry name" value="PRK02195.1"/>
    <property type="match status" value="1"/>
</dbReference>
<dbReference type="EMBL" id="QFXE01000021">
    <property type="protein sequence ID" value="RDH82175.1"/>
    <property type="molecule type" value="Genomic_DNA"/>
</dbReference>
<protein>
    <submittedName>
        <fullName evidence="5">V-type ATP synthase subunit D</fullName>
    </submittedName>
</protein>